<keyword evidence="2" id="KW-1133">Transmembrane helix</keyword>
<dbReference type="InterPro" id="IPR025403">
    <property type="entry name" value="TgpA-like_C"/>
</dbReference>
<dbReference type="EMBL" id="BMEM01000001">
    <property type="protein sequence ID" value="GGF42412.1"/>
    <property type="molecule type" value="Genomic_DNA"/>
</dbReference>
<feature type="compositionally biased region" description="Low complexity" evidence="1">
    <location>
        <begin position="45"/>
        <end position="55"/>
    </location>
</feature>
<keyword evidence="2" id="KW-0812">Transmembrane</keyword>
<evidence type="ECO:0000313" key="5">
    <source>
        <dbReference type="Proteomes" id="UP000605670"/>
    </source>
</evidence>
<accession>A0A917BHP8</accession>
<protein>
    <recommendedName>
        <fullName evidence="3">Protein-glutamine gamma-glutamyltransferase-like C-terminal domain-containing protein</fullName>
    </recommendedName>
</protein>
<dbReference type="AlphaFoldDB" id="A0A917BHP8"/>
<keyword evidence="5" id="KW-1185">Reference proteome</keyword>
<proteinExistence type="predicted"/>
<comment type="caution">
    <text evidence="4">The sequence shown here is derived from an EMBL/GenBank/DDBJ whole genome shotgun (WGS) entry which is preliminary data.</text>
</comment>
<evidence type="ECO:0000259" key="3">
    <source>
        <dbReference type="Pfam" id="PF13559"/>
    </source>
</evidence>
<feature type="region of interest" description="Disordered" evidence="1">
    <location>
        <begin position="29"/>
        <end position="60"/>
    </location>
</feature>
<dbReference type="Proteomes" id="UP000605670">
    <property type="component" value="Unassembled WGS sequence"/>
</dbReference>
<dbReference type="Pfam" id="PF13559">
    <property type="entry name" value="DUF4129"/>
    <property type="match status" value="1"/>
</dbReference>
<evidence type="ECO:0000256" key="1">
    <source>
        <dbReference type="SAM" id="MobiDB-lite"/>
    </source>
</evidence>
<keyword evidence="2" id="KW-0472">Membrane</keyword>
<feature type="region of interest" description="Disordered" evidence="1">
    <location>
        <begin position="218"/>
        <end position="272"/>
    </location>
</feature>
<evidence type="ECO:0000313" key="4">
    <source>
        <dbReference type="EMBL" id="GGF42412.1"/>
    </source>
</evidence>
<feature type="compositionally biased region" description="Basic and acidic residues" evidence="1">
    <location>
        <begin position="218"/>
        <end position="252"/>
    </location>
</feature>
<gene>
    <name evidence="4" type="ORF">GCM10011366_07780</name>
</gene>
<feature type="domain" description="Protein-glutamine gamma-glutamyltransferase-like C-terminal" evidence="3">
    <location>
        <begin position="138"/>
        <end position="207"/>
    </location>
</feature>
<evidence type="ECO:0000256" key="2">
    <source>
        <dbReference type="SAM" id="Phobius"/>
    </source>
</evidence>
<reference evidence="4" key="1">
    <citation type="journal article" date="2014" name="Int. J. Syst. Evol. Microbiol.">
        <title>Complete genome sequence of Corynebacterium casei LMG S-19264T (=DSM 44701T), isolated from a smear-ripened cheese.</title>
        <authorList>
            <consortium name="US DOE Joint Genome Institute (JGI-PGF)"/>
            <person name="Walter F."/>
            <person name="Albersmeier A."/>
            <person name="Kalinowski J."/>
            <person name="Ruckert C."/>
        </authorList>
    </citation>
    <scope>NUCLEOTIDE SEQUENCE</scope>
    <source>
        <strain evidence="4">CGMCC 1.12160</strain>
    </source>
</reference>
<feature type="transmembrane region" description="Helical" evidence="2">
    <location>
        <begin position="67"/>
        <end position="88"/>
    </location>
</feature>
<name>A0A917BHP8_9MICO</name>
<reference evidence="4" key="2">
    <citation type="submission" date="2020-09" db="EMBL/GenBank/DDBJ databases">
        <authorList>
            <person name="Sun Q."/>
            <person name="Zhou Y."/>
        </authorList>
    </citation>
    <scope>NUCLEOTIDE SEQUENCE</scope>
    <source>
        <strain evidence="4">CGMCC 1.12160</strain>
    </source>
</reference>
<organism evidence="4 5">
    <name type="scientific">Ornithinimicrobium tianjinense</name>
    <dbReference type="NCBI Taxonomy" id="1195761"/>
    <lineage>
        <taxon>Bacteria</taxon>
        <taxon>Bacillati</taxon>
        <taxon>Actinomycetota</taxon>
        <taxon>Actinomycetes</taxon>
        <taxon>Micrococcales</taxon>
        <taxon>Ornithinimicrobiaceae</taxon>
        <taxon>Ornithinimicrobium</taxon>
    </lineage>
</organism>
<sequence length="272" mass="30025">MVVALLAVLAALVVLVWGSSSGDPLVTAPQGTWGEPRAESADVPTTAATARATTRPGEELPDRTTTWAIDLATALFLMAVLTTILLLLRWMSQQRVEEKERRALLEEDELVALLEATSDEVRWQALAEGDPRNGVVACWVALEQAVQRAGLHQDRAETAAELTARVLARYDVDATAITDLSEAYREARFSRHPVTETQRERAVTALERIHTDLRRRVAAEEEARAAEERSREAERIAAEDAADSHGPEDTTHGRGALAGTRERHTGTRRRRR</sequence>